<name>A0A8J3SKW0_9ACTN</name>
<evidence type="ECO:0000313" key="2">
    <source>
        <dbReference type="EMBL" id="GIH94980.1"/>
    </source>
</evidence>
<proteinExistence type="predicted"/>
<comment type="caution">
    <text evidence="2">The sequence shown here is derived from an EMBL/GenBank/DDBJ whole genome shotgun (WGS) entry which is preliminary data.</text>
</comment>
<protein>
    <submittedName>
        <fullName evidence="2">Uncharacterized protein</fullName>
    </submittedName>
</protein>
<accession>A0A8J3SKW0</accession>
<feature type="compositionally biased region" description="Polar residues" evidence="1">
    <location>
        <begin position="95"/>
        <end position="113"/>
    </location>
</feature>
<keyword evidence="3" id="KW-1185">Reference proteome</keyword>
<reference evidence="2 3" key="1">
    <citation type="submission" date="2021-01" db="EMBL/GenBank/DDBJ databases">
        <title>Whole genome shotgun sequence of Planobispora siamensis NBRC 107568.</title>
        <authorList>
            <person name="Komaki H."/>
            <person name="Tamura T."/>
        </authorList>
    </citation>
    <scope>NUCLEOTIDE SEQUENCE [LARGE SCALE GENOMIC DNA]</scope>
    <source>
        <strain evidence="2 3">NBRC 107568</strain>
    </source>
</reference>
<dbReference type="AlphaFoldDB" id="A0A8J3SKW0"/>
<gene>
    <name evidence="2" type="ORF">Psi01_56100</name>
</gene>
<evidence type="ECO:0000313" key="3">
    <source>
        <dbReference type="Proteomes" id="UP000619788"/>
    </source>
</evidence>
<sequence>MARGAATRIPRRRVSAVSPRAVSPPDTSPRAISPRAARPRAVCPRVDRPRAVSPTDPPPSGFPAGGHPSPVTLPGRRGTGQAPEYEETAAPPNRMPSSPSQTSRTMTQQATPK</sequence>
<evidence type="ECO:0000256" key="1">
    <source>
        <dbReference type="SAM" id="MobiDB-lite"/>
    </source>
</evidence>
<dbReference type="EMBL" id="BOOJ01000048">
    <property type="protein sequence ID" value="GIH94980.1"/>
    <property type="molecule type" value="Genomic_DNA"/>
</dbReference>
<feature type="region of interest" description="Disordered" evidence="1">
    <location>
        <begin position="1"/>
        <end position="113"/>
    </location>
</feature>
<feature type="compositionally biased region" description="Low complexity" evidence="1">
    <location>
        <begin position="15"/>
        <end position="44"/>
    </location>
</feature>
<dbReference type="Proteomes" id="UP000619788">
    <property type="component" value="Unassembled WGS sequence"/>
</dbReference>
<organism evidence="2 3">
    <name type="scientific">Planobispora siamensis</name>
    <dbReference type="NCBI Taxonomy" id="936338"/>
    <lineage>
        <taxon>Bacteria</taxon>
        <taxon>Bacillati</taxon>
        <taxon>Actinomycetota</taxon>
        <taxon>Actinomycetes</taxon>
        <taxon>Streptosporangiales</taxon>
        <taxon>Streptosporangiaceae</taxon>
        <taxon>Planobispora</taxon>
    </lineage>
</organism>